<dbReference type="SUPFAM" id="SSF48371">
    <property type="entry name" value="ARM repeat"/>
    <property type="match status" value="1"/>
</dbReference>
<organism evidence="1 4">
    <name type="scientific">Lactobacillus selangorensis</name>
    <dbReference type="NCBI Taxonomy" id="81857"/>
    <lineage>
        <taxon>Bacteria</taxon>
        <taxon>Bacillati</taxon>
        <taxon>Bacillota</taxon>
        <taxon>Bacilli</taxon>
        <taxon>Lactobacillales</taxon>
        <taxon>Lactobacillaceae</taxon>
        <taxon>Lactobacillus</taxon>
    </lineage>
</organism>
<dbReference type="Proteomes" id="UP000051751">
    <property type="component" value="Unassembled WGS sequence"/>
</dbReference>
<dbReference type="Proteomes" id="UP000051645">
    <property type="component" value="Unassembled WGS sequence"/>
</dbReference>
<dbReference type="STRING" id="81857.IV38_GL000557"/>
<dbReference type="EMBL" id="JQAZ01000001">
    <property type="protein sequence ID" value="KRN33801.1"/>
    <property type="molecule type" value="Genomic_DNA"/>
</dbReference>
<evidence type="ECO:0000313" key="4">
    <source>
        <dbReference type="Proteomes" id="UP000051751"/>
    </source>
</evidence>
<dbReference type="EMBL" id="JQAT01000001">
    <property type="protein sequence ID" value="KRN29670.1"/>
    <property type="molecule type" value="Genomic_DNA"/>
</dbReference>
<sequence>MDQLFATLSDFYQRPEREYQYAAIDLAVRNVRRFEFTDLQRTRPYLGVKQWWDSIDAWAKLYREYLKRHPDDFDRVAALFAGNDDFWLRRISLTLQLGFKERTKTDFLTHVIETDLQTDEFFIQKAIGWALRDYSKTNPQWVAAFIATHSLSKLAVREGSKYL</sequence>
<evidence type="ECO:0000313" key="2">
    <source>
        <dbReference type="EMBL" id="KRN33801.1"/>
    </source>
</evidence>
<gene>
    <name evidence="1" type="ORF">IV38_GL000557</name>
    <name evidence="2" type="ORF">IV40_GL000111</name>
</gene>
<dbReference type="InterPro" id="IPR016024">
    <property type="entry name" value="ARM-type_fold"/>
</dbReference>
<dbReference type="PATRIC" id="fig|81857.3.peg.562"/>
<reference evidence="3 4" key="1">
    <citation type="journal article" date="2015" name="Genome Announc.">
        <title>Expanding the biotechnology potential of lactobacilli through comparative genomics of 213 strains and associated genera.</title>
        <authorList>
            <person name="Sun Z."/>
            <person name="Harris H.M."/>
            <person name="McCann A."/>
            <person name="Guo C."/>
            <person name="Argimon S."/>
            <person name="Zhang W."/>
            <person name="Yang X."/>
            <person name="Jeffery I.B."/>
            <person name="Cooney J.C."/>
            <person name="Kagawa T.F."/>
            <person name="Liu W."/>
            <person name="Song Y."/>
            <person name="Salvetti E."/>
            <person name="Wrobel A."/>
            <person name="Rasinkangas P."/>
            <person name="Parkhill J."/>
            <person name="Rea M.C."/>
            <person name="O'Sullivan O."/>
            <person name="Ritari J."/>
            <person name="Douillard F.P."/>
            <person name="Paul Ross R."/>
            <person name="Yang R."/>
            <person name="Briner A.E."/>
            <person name="Felis G.E."/>
            <person name="de Vos W.M."/>
            <person name="Barrangou R."/>
            <person name="Klaenhammer T.R."/>
            <person name="Caufield P.W."/>
            <person name="Cui Y."/>
            <person name="Zhang H."/>
            <person name="O'Toole P.W."/>
        </authorList>
    </citation>
    <scope>NUCLEOTIDE SEQUENCE [LARGE SCALE GENOMIC DNA]</scope>
    <source>
        <strain evidence="1 4">ATCC BAA-66</strain>
        <strain evidence="2 3">DSM 13344</strain>
    </source>
</reference>
<dbReference type="Gene3D" id="1.20.1660.10">
    <property type="entry name" value="Hypothetical protein (EF3068)"/>
    <property type="match status" value="1"/>
</dbReference>
<evidence type="ECO:0000313" key="1">
    <source>
        <dbReference type="EMBL" id="KRN29670.1"/>
    </source>
</evidence>
<dbReference type="InterPro" id="IPR014825">
    <property type="entry name" value="DNA_alkylation"/>
</dbReference>
<protein>
    <submittedName>
        <fullName evidence="1">DNA alkylation repair enzyme</fullName>
    </submittedName>
</protein>
<evidence type="ECO:0000313" key="3">
    <source>
        <dbReference type="Proteomes" id="UP000051645"/>
    </source>
</evidence>
<dbReference type="PANTHER" id="PTHR34070">
    <property type="entry name" value="ARMADILLO-TYPE FOLD"/>
    <property type="match status" value="1"/>
</dbReference>
<dbReference type="PANTHER" id="PTHR34070:SF1">
    <property type="entry name" value="DNA ALKYLATION REPAIR PROTEIN"/>
    <property type="match status" value="1"/>
</dbReference>
<dbReference type="Pfam" id="PF08713">
    <property type="entry name" value="DNA_alkylation"/>
    <property type="match status" value="1"/>
</dbReference>
<name>A0A0R2FPV1_9LACO</name>
<accession>A0A0R2FPV1</accession>
<comment type="caution">
    <text evidence="1">The sequence shown here is derived from an EMBL/GenBank/DDBJ whole genome shotgun (WGS) entry which is preliminary data.</text>
</comment>
<dbReference type="Gene3D" id="1.25.40.290">
    <property type="entry name" value="ARM repeat domains"/>
    <property type="match status" value="1"/>
</dbReference>
<proteinExistence type="predicted"/>
<keyword evidence="3" id="KW-1185">Reference proteome</keyword>
<dbReference type="AlphaFoldDB" id="A0A0R2FPV1"/>